<gene>
    <name evidence="1" type="ORF">DARMORV10_C07P40660.1</name>
</gene>
<organism evidence="1">
    <name type="scientific">Brassica napus</name>
    <name type="common">Rape</name>
    <dbReference type="NCBI Taxonomy" id="3708"/>
    <lineage>
        <taxon>Eukaryota</taxon>
        <taxon>Viridiplantae</taxon>
        <taxon>Streptophyta</taxon>
        <taxon>Embryophyta</taxon>
        <taxon>Tracheophyta</taxon>
        <taxon>Spermatophyta</taxon>
        <taxon>Magnoliopsida</taxon>
        <taxon>eudicotyledons</taxon>
        <taxon>Gunneridae</taxon>
        <taxon>Pentapetalae</taxon>
        <taxon>rosids</taxon>
        <taxon>malvids</taxon>
        <taxon>Brassicales</taxon>
        <taxon>Brassicaceae</taxon>
        <taxon>Brassiceae</taxon>
        <taxon>Brassica</taxon>
    </lineage>
</organism>
<dbReference type="Proteomes" id="UP001295469">
    <property type="component" value="Chromosome C07"/>
</dbReference>
<dbReference type="AlphaFoldDB" id="A0A816N1K3"/>
<dbReference type="EMBL" id="HG994371">
    <property type="protein sequence ID" value="CAF2012156.1"/>
    <property type="molecule type" value="Genomic_DNA"/>
</dbReference>
<accession>A0A816N1K3</accession>
<protein>
    <submittedName>
        <fullName evidence="1">(rape) hypothetical protein</fullName>
    </submittedName>
</protein>
<feature type="non-terminal residue" evidence="1">
    <location>
        <position position="74"/>
    </location>
</feature>
<name>A0A816N1K3_BRANA</name>
<reference evidence="1" key="1">
    <citation type="submission" date="2021-01" db="EMBL/GenBank/DDBJ databases">
        <authorList>
            <consortium name="Genoscope - CEA"/>
            <person name="William W."/>
        </authorList>
    </citation>
    <scope>NUCLEOTIDE SEQUENCE</scope>
</reference>
<evidence type="ECO:0000313" key="1">
    <source>
        <dbReference type="EMBL" id="CAF2012156.1"/>
    </source>
</evidence>
<sequence>MLPRSDNPHLTVSDAAYPDFVKNHLTHAYLTERAILAPTNASAHEINSYLLSKVPSAEKEFLSSDSLAFESTPE</sequence>
<proteinExistence type="predicted"/>